<dbReference type="PROSITE" id="PS51819">
    <property type="entry name" value="VOC"/>
    <property type="match status" value="1"/>
</dbReference>
<dbReference type="PANTHER" id="PTHR40280:SF1">
    <property type="entry name" value="VOC DOMAIN-CONTAINING PROTEIN"/>
    <property type="match status" value="1"/>
</dbReference>
<dbReference type="PANTHER" id="PTHR40280">
    <property type="entry name" value="BLR6907 PROTEIN"/>
    <property type="match status" value="1"/>
</dbReference>
<evidence type="ECO:0000259" key="1">
    <source>
        <dbReference type="PROSITE" id="PS51819"/>
    </source>
</evidence>
<evidence type="ECO:0000313" key="3">
    <source>
        <dbReference type="Proteomes" id="UP000712673"/>
    </source>
</evidence>
<evidence type="ECO:0000313" key="2">
    <source>
        <dbReference type="EMBL" id="MBM3224996.1"/>
    </source>
</evidence>
<dbReference type="AlphaFoldDB" id="A0A937W4J7"/>
<dbReference type="SUPFAM" id="SSF54593">
    <property type="entry name" value="Glyoxalase/Bleomycin resistance protein/Dihydroxybiphenyl dioxygenase"/>
    <property type="match status" value="1"/>
</dbReference>
<dbReference type="InterPro" id="IPR029068">
    <property type="entry name" value="Glyas_Bleomycin-R_OHBP_Dase"/>
</dbReference>
<sequence>MEKTYDRTKQDIGNILGMEHLNVCVPNQEYAQTFYVAGLGFTRDPFMMVGPENMWVNVGQQQFHLPTNSPQVFPGSIGLVVPDLEALKARLIAIRDRLDGTQFTCAADGDFVTATCPWGNKFRCHAPGPQFGDMVLGIPYVEFPVKPGTAAGIGQFYKEIFGTSYTLSQAMNCAQVQVKVGPQQCLIFRETTQEIPEYDGHHLAIYVANFSGPHAFLQQHDLITQESNDYQYRFQDIVHPETGRKLCVIEHEVRSMTHPMFGREFVNRNPSQNLMAYSRGRDAFVAV</sequence>
<proteinExistence type="predicted"/>
<dbReference type="Proteomes" id="UP000712673">
    <property type="component" value="Unassembled WGS sequence"/>
</dbReference>
<name>A0A937W4J7_UNCTE</name>
<gene>
    <name evidence="2" type="ORF">FJZ47_14495</name>
</gene>
<protein>
    <recommendedName>
        <fullName evidence="1">VOC domain-containing protein</fullName>
    </recommendedName>
</protein>
<dbReference type="Gene3D" id="3.10.180.10">
    <property type="entry name" value="2,3-Dihydroxybiphenyl 1,2-Dioxygenase, domain 1"/>
    <property type="match status" value="1"/>
</dbReference>
<dbReference type="EMBL" id="VGLS01000454">
    <property type="protein sequence ID" value="MBM3224996.1"/>
    <property type="molecule type" value="Genomic_DNA"/>
</dbReference>
<accession>A0A937W4J7</accession>
<dbReference type="InterPro" id="IPR037523">
    <property type="entry name" value="VOC_core"/>
</dbReference>
<feature type="domain" description="VOC" evidence="1">
    <location>
        <begin position="17"/>
        <end position="127"/>
    </location>
</feature>
<comment type="caution">
    <text evidence="2">The sequence shown here is derived from an EMBL/GenBank/DDBJ whole genome shotgun (WGS) entry which is preliminary data.</text>
</comment>
<organism evidence="2 3">
    <name type="scientific">Tectimicrobiota bacterium</name>
    <dbReference type="NCBI Taxonomy" id="2528274"/>
    <lineage>
        <taxon>Bacteria</taxon>
        <taxon>Pseudomonadati</taxon>
        <taxon>Nitrospinota/Tectimicrobiota group</taxon>
        <taxon>Candidatus Tectimicrobiota</taxon>
    </lineage>
</organism>
<reference evidence="2" key="1">
    <citation type="submission" date="2019-03" db="EMBL/GenBank/DDBJ databases">
        <title>Lake Tanganyika Metagenome-Assembled Genomes (MAGs).</title>
        <authorList>
            <person name="Tran P."/>
        </authorList>
    </citation>
    <scope>NUCLEOTIDE SEQUENCE</scope>
    <source>
        <strain evidence="2">K_DeepCast_65m_m2_066</strain>
    </source>
</reference>